<proteinExistence type="predicted"/>
<accession>A0A3M5UJH9</accession>
<comment type="caution">
    <text evidence="1">The sequence shown here is derived from an EMBL/GenBank/DDBJ whole genome shotgun (WGS) entry which is preliminary data.</text>
</comment>
<evidence type="ECO:0000313" key="2">
    <source>
        <dbReference type="Proteomes" id="UP000280395"/>
    </source>
</evidence>
<gene>
    <name evidence="1" type="ORF">ALP29_200276</name>
</gene>
<sequence length="307" mass="33428">MTGAVGQRQHLVTVFLITTPRRRCGAGHDQRTARLKERRIQGHAQPSVDQYAQGRTCSRQRRQFGIEPQLVRAHGQACLVGQHRIGTGQHHTRLGAQALNRRTRLGAGDPLAFTAGHGRSAIQAHGHLDPHIGPSGFHALDKTFVQRSRFAFQYAALNADTGSHQAQKPAAGHLRIGVLHCRNDPRQPGADQCIGARRGASLMAARFKCDVGGCAPGKLPGLAQRVHFGVRLASPRMPALTDNLAVTHDHATDSRVGVCRIKALARQFQRMGHVMNVEGCLFSQHCTQSLPGSRARRSISSRNSLRS</sequence>
<dbReference type="AlphaFoldDB" id="A0A3M5UJH9"/>
<evidence type="ECO:0000313" key="1">
    <source>
        <dbReference type="EMBL" id="RMU45959.1"/>
    </source>
</evidence>
<name>A0A3M5UJH9_PSESX</name>
<reference evidence="1 2" key="1">
    <citation type="submission" date="2018-08" db="EMBL/GenBank/DDBJ databases">
        <title>Recombination of ecologically and evolutionarily significant loci maintains genetic cohesion in the Pseudomonas syringae species complex.</title>
        <authorList>
            <person name="Dillon M."/>
            <person name="Thakur S."/>
            <person name="Almeida R.N.D."/>
            <person name="Weir B.S."/>
            <person name="Guttman D.S."/>
        </authorList>
    </citation>
    <scope>NUCLEOTIDE SEQUENCE [LARGE SCALE GENOMIC DNA]</scope>
    <source>
        <strain evidence="1 2">ICMP 14479</strain>
    </source>
</reference>
<dbReference type="EMBL" id="RBUA01001303">
    <property type="protein sequence ID" value="RMU45959.1"/>
    <property type="molecule type" value="Genomic_DNA"/>
</dbReference>
<protein>
    <submittedName>
        <fullName evidence="1">Uncharacterized protein</fullName>
    </submittedName>
</protein>
<organism evidence="1 2">
    <name type="scientific">Pseudomonas syringae pv. avii</name>
    <dbReference type="NCBI Taxonomy" id="663959"/>
    <lineage>
        <taxon>Bacteria</taxon>
        <taxon>Pseudomonadati</taxon>
        <taxon>Pseudomonadota</taxon>
        <taxon>Gammaproteobacteria</taxon>
        <taxon>Pseudomonadales</taxon>
        <taxon>Pseudomonadaceae</taxon>
        <taxon>Pseudomonas</taxon>
        <taxon>Pseudomonas syringae</taxon>
    </lineage>
</organism>
<dbReference type="Proteomes" id="UP000280395">
    <property type="component" value="Unassembled WGS sequence"/>
</dbReference>